<dbReference type="Proteomes" id="UP000076738">
    <property type="component" value="Unassembled WGS sequence"/>
</dbReference>
<dbReference type="STRING" id="1330018.A0A167KZE9"/>
<feature type="compositionally biased region" description="Low complexity" evidence="1">
    <location>
        <begin position="653"/>
        <end position="668"/>
    </location>
</feature>
<dbReference type="SUPFAM" id="SSF48371">
    <property type="entry name" value="ARM repeat"/>
    <property type="match status" value="1"/>
</dbReference>
<accession>A0A167KZE9</accession>
<evidence type="ECO:0008006" key="4">
    <source>
        <dbReference type="Google" id="ProtNLM"/>
    </source>
</evidence>
<evidence type="ECO:0000313" key="3">
    <source>
        <dbReference type="Proteomes" id="UP000076738"/>
    </source>
</evidence>
<feature type="region of interest" description="Disordered" evidence="1">
    <location>
        <begin position="747"/>
        <end position="772"/>
    </location>
</feature>
<dbReference type="AlphaFoldDB" id="A0A167KZE9"/>
<gene>
    <name evidence="2" type="ORF">CALVIDRAFT_483060</name>
</gene>
<dbReference type="OrthoDB" id="26149at2759"/>
<dbReference type="Gene3D" id="1.25.10.10">
    <property type="entry name" value="Leucine-rich Repeat Variant"/>
    <property type="match status" value="2"/>
</dbReference>
<evidence type="ECO:0000256" key="1">
    <source>
        <dbReference type="SAM" id="MobiDB-lite"/>
    </source>
</evidence>
<protein>
    <recommendedName>
        <fullName evidence="4">ARM repeat-containing protein</fullName>
    </recommendedName>
</protein>
<reference evidence="2 3" key="1">
    <citation type="journal article" date="2016" name="Mol. Biol. Evol.">
        <title>Comparative Genomics of Early-Diverging Mushroom-Forming Fungi Provides Insights into the Origins of Lignocellulose Decay Capabilities.</title>
        <authorList>
            <person name="Nagy L.G."/>
            <person name="Riley R."/>
            <person name="Tritt A."/>
            <person name="Adam C."/>
            <person name="Daum C."/>
            <person name="Floudas D."/>
            <person name="Sun H."/>
            <person name="Yadav J.S."/>
            <person name="Pangilinan J."/>
            <person name="Larsson K.H."/>
            <person name="Matsuura K."/>
            <person name="Barry K."/>
            <person name="Labutti K."/>
            <person name="Kuo R."/>
            <person name="Ohm R.A."/>
            <person name="Bhattacharya S.S."/>
            <person name="Shirouzu T."/>
            <person name="Yoshinaga Y."/>
            <person name="Martin F.M."/>
            <person name="Grigoriev I.V."/>
            <person name="Hibbett D.S."/>
        </authorList>
    </citation>
    <scope>NUCLEOTIDE SEQUENCE [LARGE SCALE GENOMIC DNA]</scope>
    <source>
        <strain evidence="2 3">TUFC12733</strain>
    </source>
</reference>
<organism evidence="2 3">
    <name type="scientific">Calocera viscosa (strain TUFC12733)</name>
    <dbReference type="NCBI Taxonomy" id="1330018"/>
    <lineage>
        <taxon>Eukaryota</taxon>
        <taxon>Fungi</taxon>
        <taxon>Dikarya</taxon>
        <taxon>Basidiomycota</taxon>
        <taxon>Agaricomycotina</taxon>
        <taxon>Dacrymycetes</taxon>
        <taxon>Dacrymycetales</taxon>
        <taxon>Dacrymycetaceae</taxon>
        <taxon>Calocera</taxon>
    </lineage>
</organism>
<feature type="region of interest" description="Disordered" evidence="1">
    <location>
        <begin position="653"/>
        <end position="672"/>
    </location>
</feature>
<sequence length="772" mass="83208">MSSNAPALKLTTSTESDPKALATYLDGMNKSVAGALDADPRWTKIAKAAKSLADILRHKTQDDLHGKLGKGSLPKSIAGLIKGTPGVSGVPSRSLRVPALVEVLRVGANLSADHDDNRELLLATDYVESVLGLLESYLPWIRLPTEADPQSKQAQPLLLDDIRVIKTAVGALLNISAGFDPAREKLIKLGAPLVILRVVVGIYPAGGWAATSASTSIPDMKDEWTWRSGVSNWAWRALDDWREPSEDASEDGKPIFDGSSLMYLLSPLPFVVAPFPQKIPEVFDQVAARQSFVEADLEVLEQVCMSLESLALDLPEVRQLLGRSAASHSTGTSYLAEIIRFVEQIQAPPYWSEHPEKDRKRWEKTLVFCKAAAVKAVIAVSGEDANLDVLWNEQDESGGWFVKTMLRWIRSYKPRSKASVNEEDGYDDMAICGTLALGNLARTDAHCLALVAPPISLTPNLIMLLDRRTDIRLKHGVIGLLKNMAQAPGNRTSIGEAGTLESLAASRIWDQKWDIAETVQLSAIGVSKHLAQSHAPNSLKLLQAGADHNSCLEQILGLVKRTDTVAVKSEGTRVLVNVIKSLCQTSDTSKIPEQERKSAVDRLVNTRSTTALGELISRSQKYPVLLNEGIVAMTLLATQSHGVPHVLSAFFSSSPSTSTTTPSSTTFSLPGSAPTSPTAPVLVPDSPTVATLVTILVNADGKYQPELRANVCSLLAAMGRRIPGAAEEDTKRQEVLKNQTKEALTAVANGAEPGSDKVDVKKAAGTALQTWR</sequence>
<dbReference type="PANTHER" id="PTHR10957">
    <property type="entry name" value="RAP1 GTPASE-GDP DISSOCIATION STIMULATOR 1"/>
    <property type="match status" value="1"/>
</dbReference>
<dbReference type="InterPro" id="IPR040144">
    <property type="entry name" value="RAP1GDS1"/>
</dbReference>
<dbReference type="EMBL" id="KV417290">
    <property type="protein sequence ID" value="KZO95175.1"/>
    <property type="molecule type" value="Genomic_DNA"/>
</dbReference>
<evidence type="ECO:0000313" key="2">
    <source>
        <dbReference type="EMBL" id="KZO95175.1"/>
    </source>
</evidence>
<dbReference type="GO" id="GO:0005085">
    <property type="term" value="F:guanyl-nucleotide exchange factor activity"/>
    <property type="evidence" value="ECO:0007669"/>
    <property type="project" value="InterPro"/>
</dbReference>
<proteinExistence type="predicted"/>
<dbReference type="InterPro" id="IPR011989">
    <property type="entry name" value="ARM-like"/>
</dbReference>
<name>A0A167KZE9_CALVF</name>
<keyword evidence="3" id="KW-1185">Reference proteome</keyword>
<dbReference type="InterPro" id="IPR016024">
    <property type="entry name" value="ARM-type_fold"/>
</dbReference>